<dbReference type="PATRIC" id="fig|1202539.3.peg.170"/>
<organism evidence="7 8">
    <name type="scientific">Candidatus Carsonella ruddii HT isolate Thao2000</name>
    <dbReference type="NCBI Taxonomy" id="1202539"/>
    <lineage>
        <taxon>Bacteria</taxon>
        <taxon>Pseudomonadati</taxon>
        <taxon>Pseudomonadota</taxon>
        <taxon>Gammaproteobacteria</taxon>
        <taxon>Oceanospirillales</taxon>
        <taxon>Halomonadaceae</taxon>
        <taxon>Zymobacter group</taxon>
        <taxon>Candidatus Carsonella</taxon>
    </lineage>
</organism>
<reference evidence="7 8" key="1">
    <citation type="journal article" date="2012" name="Mol. Biol. Evol.">
        <title>Genome reduction and co-evolution between the primary and secondary bacterial symbionts of psyllids.</title>
        <authorList>
            <person name="Sloan D.B."/>
            <person name="Moran N.A."/>
        </authorList>
    </citation>
    <scope>NUCLEOTIDE SEQUENCE [LARGE SCALE GENOMIC DNA]</scope>
    <source>
        <strain evidence="7 8">HT</strain>
    </source>
</reference>
<evidence type="ECO:0000256" key="4">
    <source>
        <dbReference type="ARBA" id="ARBA00022679"/>
    </source>
</evidence>
<evidence type="ECO:0000256" key="5">
    <source>
        <dbReference type="ARBA" id="ARBA00022898"/>
    </source>
</evidence>
<proteinExistence type="inferred from homology"/>
<dbReference type="GO" id="GO:0004084">
    <property type="term" value="F:branched-chain-amino-acid transaminase activity"/>
    <property type="evidence" value="ECO:0007669"/>
    <property type="project" value="InterPro"/>
</dbReference>
<dbReference type="InterPro" id="IPR036038">
    <property type="entry name" value="Aminotransferase-like"/>
</dbReference>
<evidence type="ECO:0000313" key="7">
    <source>
        <dbReference type="EMBL" id="AFP84219.1"/>
    </source>
</evidence>
<comment type="cofactor">
    <cofactor evidence="1">
        <name>pyridoxal 5'-phosphate</name>
        <dbReference type="ChEBI" id="CHEBI:597326"/>
    </cofactor>
</comment>
<dbReference type="InterPro" id="IPR043132">
    <property type="entry name" value="BCAT-like_C"/>
</dbReference>
<dbReference type="PANTHER" id="PTHR42825">
    <property type="entry name" value="AMINO ACID AMINOTRANSFERASE"/>
    <property type="match status" value="1"/>
</dbReference>
<keyword evidence="6" id="KW-1133">Transmembrane helix</keyword>
<sequence>MKKFEYKKLKYRYIKNWKKKWGLGFFIKNNNIKINEGATCINYSQQCFEGVKFFLKKKNNINFNSNRFQKSCNKILSPIINLFIFIISIKIISFLNFKYIPNIKLGFLYIRPIMLGISKNIGVKTSKKFLFTIFSIPLFIKNNLINIKSVFSKRVIDNLGNYKIGSNYITNLINNYYIKKYNFDDYIHINNFFFEEIGTSNFIIYKKKKIISPINKNILPGINKFFFLYFLKFKKNIFNYNIIFNTINNSKKMLSCGTAIYYKQVNLIIYNNKILKFKKKYFQKLINYFIKKNV</sequence>
<keyword evidence="3 7" id="KW-0032">Aminotransferase</keyword>
<dbReference type="InterPro" id="IPR043131">
    <property type="entry name" value="BCAT-like_N"/>
</dbReference>
<gene>
    <name evidence="7" type="primary">ilvE</name>
    <name evidence="7" type="ORF">A355_0203</name>
</gene>
<evidence type="ECO:0000256" key="2">
    <source>
        <dbReference type="ARBA" id="ARBA00009320"/>
    </source>
</evidence>
<dbReference type="InterPro" id="IPR005786">
    <property type="entry name" value="B_amino_transII"/>
</dbReference>
<protein>
    <submittedName>
        <fullName evidence="7">Branched-chain amino acid aminotransferase</fullName>
    </submittedName>
</protein>
<dbReference type="Gene3D" id="3.20.10.10">
    <property type="entry name" value="D-amino Acid Aminotransferase, subunit A, domain 2"/>
    <property type="match status" value="1"/>
</dbReference>
<name>J3Z1S9_CARRU</name>
<evidence type="ECO:0000256" key="6">
    <source>
        <dbReference type="SAM" id="Phobius"/>
    </source>
</evidence>
<dbReference type="SUPFAM" id="SSF56752">
    <property type="entry name" value="D-aminoacid aminotransferase-like PLP-dependent enzymes"/>
    <property type="match status" value="1"/>
</dbReference>
<dbReference type="Proteomes" id="UP000003933">
    <property type="component" value="Chromosome"/>
</dbReference>
<keyword evidence="4 7" id="KW-0808">Transferase</keyword>
<dbReference type="STRING" id="1202539.A355_0203"/>
<dbReference type="RefSeq" id="WP_014887519.1">
    <property type="nucleotide sequence ID" value="NC_018417.1"/>
</dbReference>
<dbReference type="PANTHER" id="PTHR42825:SF2">
    <property type="entry name" value="BRANCHED-CHAIN-AMINO-ACID AMINOTRANSFERASE 3, CHLOROPLASTIC-RELATED"/>
    <property type="match status" value="1"/>
</dbReference>
<dbReference type="AlphaFoldDB" id="J3Z1S9"/>
<dbReference type="OrthoDB" id="9804984at2"/>
<evidence type="ECO:0000256" key="3">
    <source>
        <dbReference type="ARBA" id="ARBA00022576"/>
    </source>
</evidence>
<keyword evidence="5" id="KW-0663">Pyridoxal phosphate</keyword>
<evidence type="ECO:0000313" key="8">
    <source>
        <dbReference type="Proteomes" id="UP000003933"/>
    </source>
</evidence>
<dbReference type="EMBL" id="CP003544">
    <property type="protein sequence ID" value="AFP84219.1"/>
    <property type="molecule type" value="Genomic_DNA"/>
</dbReference>
<accession>J3Z1S9</accession>
<dbReference type="Gene3D" id="3.30.470.10">
    <property type="match status" value="1"/>
</dbReference>
<feature type="transmembrane region" description="Helical" evidence="6">
    <location>
        <begin position="75"/>
        <end position="95"/>
    </location>
</feature>
<evidence type="ECO:0000256" key="1">
    <source>
        <dbReference type="ARBA" id="ARBA00001933"/>
    </source>
</evidence>
<dbReference type="HOGENOM" id="CLU_935929_0_0_6"/>
<dbReference type="KEGG" id="crt:A355_0203"/>
<comment type="similarity">
    <text evidence="2">Belongs to the class-IV pyridoxal-phosphate-dependent aminotransferase family.</text>
</comment>
<dbReference type="GO" id="GO:0009081">
    <property type="term" value="P:branched-chain amino acid metabolic process"/>
    <property type="evidence" value="ECO:0007669"/>
    <property type="project" value="InterPro"/>
</dbReference>
<keyword evidence="6" id="KW-0472">Membrane</keyword>
<keyword evidence="6" id="KW-0812">Transmembrane</keyword>